<organism evidence="3 4">
    <name type="scientific">Punica granatum</name>
    <name type="common">Pomegranate</name>
    <dbReference type="NCBI Taxonomy" id="22663"/>
    <lineage>
        <taxon>Eukaryota</taxon>
        <taxon>Viridiplantae</taxon>
        <taxon>Streptophyta</taxon>
        <taxon>Embryophyta</taxon>
        <taxon>Tracheophyta</taxon>
        <taxon>Spermatophyta</taxon>
        <taxon>Magnoliopsida</taxon>
        <taxon>eudicotyledons</taxon>
        <taxon>Gunneridae</taxon>
        <taxon>Pentapetalae</taxon>
        <taxon>rosids</taxon>
        <taxon>malvids</taxon>
        <taxon>Myrtales</taxon>
        <taxon>Lythraceae</taxon>
        <taxon>Punica</taxon>
    </lineage>
</organism>
<evidence type="ECO:0000259" key="2">
    <source>
        <dbReference type="Pfam" id="PF07889"/>
    </source>
</evidence>
<name>A0A218XZ30_PUNGR</name>
<feature type="compositionally biased region" description="Polar residues" evidence="1">
    <location>
        <begin position="371"/>
        <end position="395"/>
    </location>
</feature>
<evidence type="ECO:0000313" key="3">
    <source>
        <dbReference type="EMBL" id="OWM89781.1"/>
    </source>
</evidence>
<proteinExistence type="predicted"/>
<feature type="region of interest" description="Disordered" evidence="1">
    <location>
        <begin position="354"/>
        <end position="395"/>
    </location>
</feature>
<protein>
    <recommendedName>
        <fullName evidence="2">DUF1664 domain-containing protein</fullName>
    </recommendedName>
</protein>
<reference evidence="4" key="1">
    <citation type="journal article" date="2017" name="Plant J.">
        <title>The pomegranate (Punica granatum L.) genome and the genomics of punicalagin biosynthesis.</title>
        <authorList>
            <person name="Qin G."/>
            <person name="Xu C."/>
            <person name="Ming R."/>
            <person name="Tang H."/>
            <person name="Guyot R."/>
            <person name="Kramer E.M."/>
            <person name="Hu Y."/>
            <person name="Yi X."/>
            <person name="Qi Y."/>
            <person name="Xu X."/>
            <person name="Gao Z."/>
            <person name="Pan H."/>
            <person name="Jian J."/>
            <person name="Tian Y."/>
            <person name="Yue Z."/>
            <person name="Xu Y."/>
        </authorList>
    </citation>
    <scope>NUCLEOTIDE SEQUENCE [LARGE SCALE GENOMIC DNA]</scope>
    <source>
        <strain evidence="4">cv. Dabenzi</strain>
    </source>
</reference>
<dbReference type="EMBL" id="MTKT01000666">
    <property type="protein sequence ID" value="OWM89781.1"/>
    <property type="molecule type" value="Genomic_DNA"/>
</dbReference>
<dbReference type="PANTHER" id="PTHR47289">
    <property type="entry name" value="TRANSCRIPTION FACTOR, PUTATIVE (DUF1664)-RELATED"/>
    <property type="match status" value="1"/>
</dbReference>
<dbReference type="PANTHER" id="PTHR47289:SF2">
    <property type="entry name" value="TRANSCRIPTION FACTOR, PUTATIVE (DUF1664)-RELATED"/>
    <property type="match status" value="1"/>
</dbReference>
<sequence length="433" mass="46366">MVPVISGSFSPTELVVLRGNIGVVGSILAKEGSLPSVSDVFSGAFKIALKGIKQDESTTSVKKPRNDFLMAQVSSLREELQLLASNRPVTIVTATGTSGSRYGVVVIVVVVGYGYVRWKIALKGIKQDESTTSVKKPRNDFLMAQVSSLREELQLLASNRPVTIVTATGTSGSRYGVVVIVVVVGYGYVRWKGWKLPDLMFATRRSLSEARNSIAKQLENVYSSIGATKRHLSSRMDSVDNNLDEVAQLTASTRETVSGISAEMETINANVAVVRDAVENLGSKIGRIEGKQNMTAKGVLYLCNFASTLGPNEPKERIQASPSTSKAPLEAPPTPLSRINSLPRGLLLELSSSSNSNEYHQERNGEPAGAESSTTPPAANGTQTPEATSSNQSSSYGLFTRRLSSINPASFISRTHSLGSAVLQQVRQSSQQS</sequence>
<feature type="region of interest" description="Disordered" evidence="1">
    <location>
        <begin position="311"/>
        <end position="341"/>
    </location>
</feature>
<comment type="caution">
    <text evidence="3">The sequence shown here is derived from an EMBL/GenBank/DDBJ whole genome shotgun (WGS) entry which is preliminary data.</text>
</comment>
<accession>A0A218XZ30</accession>
<gene>
    <name evidence="3" type="ORF">CDL15_Pgr024529</name>
</gene>
<dbReference type="Pfam" id="PF07889">
    <property type="entry name" value="DUF1664"/>
    <property type="match status" value="1"/>
</dbReference>
<dbReference type="Proteomes" id="UP000197138">
    <property type="component" value="Unassembled WGS sequence"/>
</dbReference>
<feature type="domain" description="DUF1664" evidence="2">
    <location>
        <begin position="175"/>
        <end position="292"/>
    </location>
</feature>
<dbReference type="AlphaFoldDB" id="A0A218XZ30"/>
<evidence type="ECO:0000313" key="4">
    <source>
        <dbReference type="Proteomes" id="UP000197138"/>
    </source>
</evidence>
<dbReference type="InterPro" id="IPR012458">
    <property type="entry name" value="DUF1664"/>
</dbReference>
<evidence type="ECO:0000256" key="1">
    <source>
        <dbReference type="SAM" id="MobiDB-lite"/>
    </source>
</evidence>